<evidence type="ECO:0000256" key="3">
    <source>
        <dbReference type="ARBA" id="ARBA00022692"/>
    </source>
</evidence>
<feature type="transmembrane region" description="Helical" evidence="6">
    <location>
        <begin position="154"/>
        <end position="174"/>
    </location>
</feature>
<keyword evidence="4 6" id="KW-1133">Transmembrane helix</keyword>
<feature type="transmembrane region" description="Helical" evidence="6">
    <location>
        <begin position="111"/>
        <end position="133"/>
    </location>
</feature>
<feature type="transmembrane region" description="Helical" evidence="6">
    <location>
        <begin position="20"/>
        <end position="43"/>
    </location>
</feature>
<feature type="transmembrane region" description="Helical" evidence="6">
    <location>
        <begin position="403"/>
        <end position="427"/>
    </location>
</feature>
<evidence type="ECO:0000256" key="5">
    <source>
        <dbReference type="ARBA" id="ARBA00023136"/>
    </source>
</evidence>
<keyword evidence="2" id="KW-0813">Transport</keyword>
<protein>
    <submittedName>
        <fullName evidence="8">Uncharacterized MFS-type transporter</fullName>
    </submittedName>
</protein>
<dbReference type="InterPro" id="IPR020846">
    <property type="entry name" value="MFS_dom"/>
</dbReference>
<feature type="transmembrane region" description="Helical" evidence="6">
    <location>
        <begin position="321"/>
        <end position="339"/>
    </location>
</feature>
<dbReference type="PROSITE" id="PS50850">
    <property type="entry name" value="MFS"/>
    <property type="match status" value="1"/>
</dbReference>
<comment type="subcellular location">
    <subcellularLocation>
        <location evidence="1">Endomembrane system</location>
        <topology evidence="1">Multi-pass membrane protein</topology>
    </subcellularLocation>
</comment>
<accession>A0A3B0R6B8</accession>
<feature type="transmembrane region" description="Helical" evidence="6">
    <location>
        <begin position="202"/>
        <end position="222"/>
    </location>
</feature>
<dbReference type="InterPro" id="IPR024671">
    <property type="entry name" value="Atg22-like"/>
</dbReference>
<evidence type="ECO:0000256" key="4">
    <source>
        <dbReference type="ARBA" id="ARBA00022989"/>
    </source>
</evidence>
<feature type="transmembrane region" description="Helical" evidence="6">
    <location>
        <begin position="291"/>
        <end position="309"/>
    </location>
</feature>
<feature type="domain" description="Major facilitator superfamily (MFS) profile" evidence="7">
    <location>
        <begin position="253"/>
        <end position="456"/>
    </location>
</feature>
<gene>
    <name evidence="8" type="ORF">MNBD_ALPHA08-1981</name>
</gene>
<feature type="transmembrane region" description="Helical" evidence="6">
    <location>
        <begin position="433"/>
        <end position="452"/>
    </location>
</feature>
<dbReference type="GO" id="GO:0022857">
    <property type="term" value="F:transmembrane transporter activity"/>
    <property type="evidence" value="ECO:0007669"/>
    <property type="project" value="InterPro"/>
</dbReference>
<dbReference type="InterPro" id="IPR050495">
    <property type="entry name" value="ATG22/LtaA_families"/>
</dbReference>
<organism evidence="8">
    <name type="scientific">hydrothermal vent metagenome</name>
    <dbReference type="NCBI Taxonomy" id="652676"/>
    <lineage>
        <taxon>unclassified sequences</taxon>
        <taxon>metagenomes</taxon>
        <taxon>ecological metagenomes</taxon>
    </lineage>
</organism>
<feature type="transmembrane region" description="Helical" evidence="6">
    <location>
        <begin position="55"/>
        <end position="75"/>
    </location>
</feature>
<proteinExistence type="predicted"/>
<dbReference type="AlphaFoldDB" id="A0A3B0R6B8"/>
<dbReference type="PANTHER" id="PTHR23519:SF1">
    <property type="entry name" value="AUTOPHAGY-RELATED PROTEIN 22"/>
    <property type="match status" value="1"/>
</dbReference>
<feature type="transmembrane region" description="Helical" evidence="6">
    <location>
        <begin position="87"/>
        <end position="105"/>
    </location>
</feature>
<name>A0A3B0R6B8_9ZZZZ</name>
<evidence type="ECO:0000256" key="6">
    <source>
        <dbReference type="SAM" id="Phobius"/>
    </source>
</evidence>
<dbReference type="Gene3D" id="1.20.1250.20">
    <property type="entry name" value="MFS general substrate transporter like domains"/>
    <property type="match status" value="2"/>
</dbReference>
<dbReference type="SUPFAM" id="SSF103473">
    <property type="entry name" value="MFS general substrate transporter"/>
    <property type="match status" value="1"/>
</dbReference>
<evidence type="ECO:0000256" key="2">
    <source>
        <dbReference type="ARBA" id="ARBA00022448"/>
    </source>
</evidence>
<dbReference type="GO" id="GO:0012505">
    <property type="term" value="C:endomembrane system"/>
    <property type="evidence" value="ECO:0007669"/>
    <property type="project" value="UniProtKB-SubCell"/>
</dbReference>
<feature type="transmembrane region" description="Helical" evidence="6">
    <location>
        <begin position="359"/>
        <end position="382"/>
    </location>
</feature>
<evidence type="ECO:0000313" key="8">
    <source>
        <dbReference type="EMBL" id="VAV88974.1"/>
    </source>
</evidence>
<reference evidence="8" key="1">
    <citation type="submission" date="2018-06" db="EMBL/GenBank/DDBJ databases">
        <authorList>
            <person name="Zhirakovskaya E."/>
        </authorList>
    </citation>
    <scope>NUCLEOTIDE SEQUENCE</scope>
</reference>
<dbReference type="EMBL" id="UOEC01000056">
    <property type="protein sequence ID" value="VAV88974.1"/>
    <property type="molecule type" value="Genomic_DNA"/>
</dbReference>
<feature type="transmembrane region" description="Helical" evidence="6">
    <location>
        <begin position="255"/>
        <end position="279"/>
    </location>
</feature>
<keyword evidence="5 6" id="KW-0472">Membrane</keyword>
<evidence type="ECO:0000259" key="7">
    <source>
        <dbReference type="PROSITE" id="PS50850"/>
    </source>
</evidence>
<dbReference type="PANTHER" id="PTHR23519">
    <property type="entry name" value="AUTOPHAGY-RELATED PROTEIN 22"/>
    <property type="match status" value="1"/>
</dbReference>
<keyword evidence="3 6" id="KW-0812">Transmembrane</keyword>
<dbReference type="InterPro" id="IPR036259">
    <property type="entry name" value="MFS_trans_sf"/>
</dbReference>
<evidence type="ECO:0000256" key="1">
    <source>
        <dbReference type="ARBA" id="ARBA00004127"/>
    </source>
</evidence>
<dbReference type="Pfam" id="PF11700">
    <property type="entry name" value="ATG22"/>
    <property type="match status" value="1"/>
</dbReference>
<sequence length="456" mass="48692">MSDEAEKPGVSKKGIWGWILYDWAAQPYFTLILTFTFGPYFVAKLAATPEIGQSFWTGATAVAGLIIAICSPFLGAVSDAGGPRKPWIAVFSIFFIAGCSALWWAAPGVNYAIYIALAGFVVATVGAEFGIVFTNGMMSDLVPKNKIGRLSGTGWAMGYVGGLLTLIIMVLLIIPGGDENLTMLGMPSLLGFETTSFEGERFSGPFAAMWYVVFVIPLFLFTPDAPRRLKLKEATLAGLKQLKQTFSMWRDYKNVFVFLGASMIYRDALVGVFALGGIVGAAVFDWPITTVGIYGILLSISGAIGAYIGGKLDDHFGPKTIIILGITILFFGTIATLSIGKDYIFFFYPVVAPLADGPLFGAVSEQVFVAVGAFVGLAVGPVQAASRSMLVHIAPEEKITEFFGLYALSGKATSFGVPVSIAIVTALSQNFRIGLTPILVAFAIGLIGMLMVREER</sequence>